<dbReference type="Pfam" id="PF02812">
    <property type="entry name" value="ELFV_dehydrog_N"/>
    <property type="match status" value="1"/>
</dbReference>
<dbReference type="SUPFAM" id="SSF53223">
    <property type="entry name" value="Aminoacid dehydrogenase-like, N-terminal domain"/>
    <property type="match status" value="1"/>
</dbReference>
<sequence>MTITDFPTTTSGIRSAVRGRQALRAAHAQLSEAARFLGLDEGLRHMLATPRRSLTVSVPVRREDGRMEVVQGYRVQHNLTRGPARGGIRFHPDTDMAEVTALAMGMTWKCALAGIPYGGAQAGVAVDPRAFTRRELERVTRRYTSEIHPLIGPDRDVPAPDVGTDERTTAWITDTYGVGATGGESRAAGAARGIMIAALAALGRLDGRTVAVQGFGKVGSTLATMLAEAGCRVVALSDTTGAIHADRLDVADVQPWAAAGGGLRGYPRADAITQDELLGLDVDVLVPAALEGALTEGNASRVRARLIVEAANGPTTPEADQILAGRGVTIVPDILANAGGVITAHLERLRDSQVCPWSAHEVEVRLRETVEGAFREVSALAAARGLTLRQAAYAVGVGRVADAHRARGLCP</sequence>
<evidence type="ECO:0000256" key="4">
    <source>
        <dbReference type="PIRSR" id="PIRSR000185-3"/>
    </source>
</evidence>
<reference evidence="7" key="1">
    <citation type="submission" date="2021-01" db="EMBL/GenBank/DDBJ databases">
        <title>Whole genome shotgun sequence of Acrocarpospora phusangensis NBRC 108782.</title>
        <authorList>
            <person name="Komaki H."/>
            <person name="Tamura T."/>
        </authorList>
    </citation>
    <scope>NUCLEOTIDE SEQUENCE</scope>
    <source>
        <strain evidence="7">NBRC 108782</strain>
    </source>
</reference>
<comment type="caution">
    <text evidence="7">The sequence shown here is derived from an EMBL/GenBank/DDBJ whole genome shotgun (WGS) entry which is preliminary data.</text>
</comment>
<dbReference type="InterPro" id="IPR046346">
    <property type="entry name" value="Aminoacid_DH-like_N_sf"/>
</dbReference>
<dbReference type="SMART" id="SM00839">
    <property type="entry name" value="ELFV_dehydrog"/>
    <property type="match status" value="1"/>
</dbReference>
<dbReference type="RefSeq" id="WP_204045867.1">
    <property type="nucleotide sequence ID" value="NZ_BOOA01000116.1"/>
</dbReference>
<accession>A0A919QK30</accession>
<dbReference type="EMBL" id="BOOA01000116">
    <property type="protein sequence ID" value="GIH29256.1"/>
    <property type="molecule type" value="Genomic_DNA"/>
</dbReference>
<dbReference type="SUPFAM" id="SSF51735">
    <property type="entry name" value="NAD(P)-binding Rossmann-fold domains"/>
    <property type="match status" value="1"/>
</dbReference>
<evidence type="ECO:0000313" key="8">
    <source>
        <dbReference type="Proteomes" id="UP000640052"/>
    </source>
</evidence>
<dbReference type="Gene3D" id="3.40.50.10860">
    <property type="entry name" value="Leucine Dehydrogenase, chain A, domain 1"/>
    <property type="match status" value="1"/>
</dbReference>
<keyword evidence="8" id="KW-1185">Reference proteome</keyword>
<dbReference type="PRINTS" id="PR00082">
    <property type="entry name" value="GLFDHDRGNASE"/>
</dbReference>
<evidence type="ECO:0000256" key="3">
    <source>
        <dbReference type="PIRNR" id="PIRNR000185"/>
    </source>
</evidence>
<dbReference type="InterPro" id="IPR014362">
    <property type="entry name" value="Glu_DH"/>
</dbReference>
<feature type="domain" description="Glutamate/phenylalanine/leucine/valine/L-tryptophan dehydrogenase C-terminal" evidence="6">
    <location>
        <begin position="183"/>
        <end position="408"/>
    </location>
</feature>
<comment type="similarity">
    <text evidence="1 3 5">Belongs to the Glu/Leu/Phe/Val dehydrogenases family.</text>
</comment>
<keyword evidence="2 3" id="KW-0560">Oxidoreductase</keyword>
<proteinExistence type="inferred from homology"/>
<dbReference type="InterPro" id="IPR006097">
    <property type="entry name" value="Glu/Leu/Phe/Val/Trp_DH_dimer"/>
</dbReference>
<organism evidence="7 8">
    <name type="scientific">Acrocarpospora phusangensis</name>
    <dbReference type="NCBI Taxonomy" id="1070424"/>
    <lineage>
        <taxon>Bacteria</taxon>
        <taxon>Bacillati</taxon>
        <taxon>Actinomycetota</taxon>
        <taxon>Actinomycetes</taxon>
        <taxon>Streptosporangiales</taxon>
        <taxon>Streptosporangiaceae</taxon>
        <taxon>Acrocarpospora</taxon>
    </lineage>
</organism>
<dbReference type="InterPro" id="IPR033922">
    <property type="entry name" value="NAD_bind_Glu_DH"/>
</dbReference>
<dbReference type="GO" id="GO:0004352">
    <property type="term" value="F:glutamate dehydrogenase (NAD+) activity"/>
    <property type="evidence" value="ECO:0007669"/>
    <property type="project" value="TreeGrafter"/>
</dbReference>
<evidence type="ECO:0000256" key="2">
    <source>
        <dbReference type="ARBA" id="ARBA00023002"/>
    </source>
</evidence>
<evidence type="ECO:0000256" key="5">
    <source>
        <dbReference type="RuleBase" id="RU004417"/>
    </source>
</evidence>
<name>A0A919QK30_9ACTN</name>
<dbReference type="InterPro" id="IPR006096">
    <property type="entry name" value="Glu/Leu/Phe/Val/Trp_DH_C"/>
</dbReference>
<dbReference type="AlphaFoldDB" id="A0A919QK30"/>
<dbReference type="PANTHER" id="PTHR11606">
    <property type="entry name" value="GLUTAMATE DEHYDROGENASE"/>
    <property type="match status" value="1"/>
</dbReference>
<dbReference type="Pfam" id="PF00208">
    <property type="entry name" value="ELFV_dehydrog"/>
    <property type="match status" value="1"/>
</dbReference>
<dbReference type="PANTHER" id="PTHR11606:SF13">
    <property type="entry name" value="GLUTAMATE DEHYDROGENASE 1, MITOCHONDRIAL"/>
    <property type="match status" value="1"/>
</dbReference>
<evidence type="ECO:0000313" key="7">
    <source>
        <dbReference type="EMBL" id="GIH29256.1"/>
    </source>
</evidence>
<dbReference type="InterPro" id="IPR036291">
    <property type="entry name" value="NAD(P)-bd_dom_sf"/>
</dbReference>
<protein>
    <recommendedName>
        <fullName evidence="3">Glutamate dehydrogenase</fullName>
    </recommendedName>
</protein>
<evidence type="ECO:0000256" key="1">
    <source>
        <dbReference type="ARBA" id="ARBA00006382"/>
    </source>
</evidence>
<dbReference type="Gene3D" id="3.40.50.720">
    <property type="entry name" value="NAD(P)-binding Rossmann-like Domain"/>
    <property type="match status" value="1"/>
</dbReference>
<dbReference type="GO" id="GO:0006538">
    <property type="term" value="P:L-glutamate catabolic process"/>
    <property type="evidence" value="ECO:0007669"/>
    <property type="project" value="TreeGrafter"/>
</dbReference>
<dbReference type="CDD" id="cd01076">
    <property type="entry name" value="NAD_bind_1_Glu_DH"/>
    <property type="match status" value="1"/>
</dbReference>
<gene>
    <name evidence="7" type="ORF">Aph01nite_75660</name>
</gene>
<dbReference type="PIRSF" id="PIRSF000185">
    <property type="entry name" value="Glu_DH"/>
    <property type="match status" value="1"/>
</dbReference>
<dbReference type="Proteomes" id="UP000640052">
    <property type="component" value="Unassembled WGS sequence"/>
</dbReference>
<evidence type="ECO:0000259" key="6">
    <source>
        <dbReference type="SMART" id="SM00839"/>
    </source>
</evidence>
<dbReference type="InterPro" id="IPR006095">
    <property type="entry name" value="Glu/Leu/Phe/Val/Trp_DH"/>
</dbReference>
<feature type="site" description="Important for catalysis" evidence="4">
    <location>
        <position position="161"/>
    </location>
</feature>